<keyword evidence="3" id="KW-0238">DNA-binding</keyword>
<dbReference type="SUPFAM" id="SSF50249">
    <property type="entry name" value="Nucleic acid-binding proteins"/>
    <property type="match status" value="1"/>
</dbReference>
<organism evidence="3 4">
    <name type="scientific">Sphingomonas lacunae</name>
    <dbReference type="NCBI Taxonomy" id="2698828"/>
    <lineage>
        <taxon>Bacteria</taxon>
        <taxon>Pseudomonadati</taxon>
        <taxon>Pseudomonadota</taxon>
        <taxon>Alphaproteobacteria</taxon>
        <taxon>Sphingomonadales</taxon>
        <taxon>Sphingomonadaceae</taxon>
        <taxon>Sphingomonas</taxon>
    </lineage>
</organism>
<sequence length="140" mass="15512">MAEGPPPRPLPALTADNTPFWTGGERGELLIQQCGSCAYFIHPPTGFCPQCESRDTAYVPVSGRGFVETFTINHRQWMPGLPDRYVLALVRLAEQADVRLVTNIIDCDPDAVRIDMPVSVRFEQAEDLWIPLFAPAEGTP</sequence>
<dbReference type="Gene3D" id="6.10.30.10">
    <property type="match status" value="1"/>
</dbReference>
<dbReference type="KEGG" id="slan:GV829_02395"/>
<dbReference type="PANTHER" id="PTHR34075">
    <property type="entry name" value="BLR3430 PROTEIN"/>
    <property type="match status" value="1"/>
</dbReference>
<dbReference type="PANTHER" id="PTHR34075:SF5">
    <property type="entry name" value="BLR3430 PROTEIN"/>
    <property type="match status" value="1"/>
</dbReference>
<reference evidence="3 4" key="1">
    <citation type="submission" date="2020-01" db="EMBL/GenBank/DDBJ databases">
        <title>Sphingomonas sp. strain CSW-10.</title>
        <authorList>
            <person name="Chen W.-M."/>
        </authorList>
    </citation>
    <scope>NUCLEOTIDE SEQUENCE [LARGE SCALE GENOMIC DNA]</scope>
    <source>
        <strain evidence="3 4">CSW-10</strain>
    </source>
</reference>
<dbReference type="EMBL" id="CP053015">
    <property type="protein sequence ID" value="QJQ31441.1"/>
    <property type="molecule type" value="Genomic_DNA"/>
</dbReference>
<accession>A0A6M4AWU3</accession>
<dbReference type="Pfam" id="PF12172">
    <property type="entry name" value="zf-ChsH2"/>
    <property type="match status" value="1"/>
</dbReference>
<protein>
    <submittedName>
        <fullName evidence="3">DNA-binding protein</fullName>
    </submittedName>
</protein>
<evidence type="ECO:0000259" key="1">
    <source>
        <dbReference type="Pfam" id="PF01796"/>
    </source>
</evidence>
<dbReference type="InterPro" id="IPR012340">
    <property type="entry name" value="NA-bd_OB-fold"/>
</dbReference>
<proteinExistence type="predicted"/>
<keyword evidence="4" id="KW-1185">Reference proteome</keyword>
<feature type="domain" description="ChsH2 rubredoxin-like zinc ribbon" evidence="2">
    <location>
        <begin position="21"/>
        <end position="55"/>
    </location>
</feature>
<dbReference type="GO" id="GO:0003677">
    <property type="term" value="F:DNA binding"/>
    <property type="evidence" value="ECO:0007669"/>
    <property type="project" value="UniProtKB-KW"/>
</dbReference>
<dbReference type="InterPro" id="IPR002878">
    <property type="entry name" value="ChsH2_C"/>
</dbReference>
<dbReference type="Pfam" id="PF01796">
    <property type="entry name" value="OB_ChsH2_C"/>
    <property type="match status" value="1"/>
</dbReference>
<dbReference type="RefSeq" id="WP_169943659.1">
    <property type="nucleotide sequence ID" value="NZ_CP053015.1"/>
</dbReference>
<dbReference type="AlphaFoldDB" id="A0A6M4AWU3"/>
<gene>
    <name evidence="3" type="ORF">GV829_02395</name>
</gene>
<feature type="domain" description="ChsH2 C-terminal OB-fold" evidence="1">
    <location>
        <begin position="58"/>
        <end position="123"/>
    </location>
</feature>
<evidence type="ECO:0000259" key="2">
    <source>
        <dbReference type="Pfam" id="PF12172"/>
    </source>
</evidence>
<evidence type="ECO:0000313" key="4">
    <source>
        <dbReference type="Proteomes" id="UP000503018"/>
    </source>
</evidence>
<name>A0A6M4AWU3_9SPHN</name>
<evidence type="ECO:0000313" key="3">
    <source>
        <dbReference type="EMBL" id="QJQ31441.1"/>
    </source>
</evidence>
<dbReference type="InterPro" id="IPR052513">
    <property type="entry name" value="Thioester_dehydratase-like"/>
</dbReference>
<dbReference type="InterPro" id="IPR022002">
    <property type="entry name" value="ChsH2_Znr"/>
</dbReference>
<dbReference type="Proteomes" id="UP000503018">
    <property type="component" value="Chromosome"/>
</dbReference>